<dbReference type="AlphaFoldDB" id="A0AAF0J497"/>
<accession>A0AAF0J497</accession>
<dbReference type="SUPFAM" id="SSF54427">
    <property type="entry name" value="NTF2-like"/>
    <property type="match status" value="1"/>
</dbReference>
<dbReference type="InterPro" id="IPR032710">
    <property type="entry name" value="NTF2-like_dom_sf"/>
</dbReference>
<keyword evidence="3" id="KW-1185">Reference proteome</keyword>
<proteinExistence type="predicted"/>
<gene>
    <name evidence="2" type="ORF">MCUN1_000050</name>
</gene>
<dbReference type="Pfam" id="PF02136">
    <property type="entry name" value="NTF2"/>
    <property type="match status" value="1"/>
</dbReference>
<reference evidence="2" key="1">
    <citation type="submission" date="2023-03" db="EMBL/GenBank/DDBJ databases">
        <title>Mating type loci evolution in Malassezia.</title>
        <authorList>
            <person name="Coelho M.A."/>
        </authorList>
    </citation>
    <scope>NUCLEOTIDE SEQUENCE</scope>
    <source>
        <strain evidence="2">CBS 11721</strain>
    </source>
</reference>
<evidence type="ECO:0000313" key="2">
    <source>
        <dbReference type="EMBL" id="WFD33237.1"/>
    </source>
</evidence>
<dbReference type="InterPro" id="IPR045875">
    <property type="entry name" value="NTF2"/>
</dbReference>
<name>A0AAF0J497_9BASI</name>
<dbReference type="PROSITE" id="PS50177">
    <property type="entry name" value="NTF2_DOMAIN"/>
    <property type="match status" value="1"/>
</dbReference>
<dbReference type="InterPro" id="IPR002075">
    <property type="entry name" value="NTF2_dom"/>
</dbReference>
<protein>
    <recommendedName>
        <fullName evidence="1">NTF2 domain-containing protein</fullName>
    </recommendedName>
</protein>
<dbReference type="EMBL" id="CP119877">
    <property type="protein sequence ID" value="WFD33237.1"/>
    <property type="molecule type" value="Genomic_DNA"/>
</dbReference>
<dbReference type="Proteomes" id="UP001219933">
    <property type="component" value="Chromosome 1"/>
</dbReference>
<evidence type="ECO:0000313" key="3">
    <source>
        <dbReference type="Proteomes" id="UP001219933"/>
    </source>
</evidence>
<feature type="domain" description="NTF2" evidence="1">
    <location>
        <begin position="22"/>
        <end position="186"/>
    </location>
</feature>
<evidence type="ECO:0000259" key="1">
    <source>
        <dbReference type="PROSITE" id="PS50177"/>
    </source>
</evidence>
<organism evidence="2 3">
    <name type="scientific">Malassezia cuniculi</name>
    <dbReference type="NCBI Taxonomy" id="948313"/>
    <lineage>
        <taxon>Eukaryota</taxon>
        <taxon>Fungi</taxon>
        <taxon>Dikarya</taxon>
        <taxon>Basidiomycota</taxon>
        <taxon>Ustilaginomycotina</taxon>
        <taxon>Malasseziomycetes</taxon>
        <taxon>Malasseziales</taxon>
        <taxon>Malasseziaceae</taxon>
        <taxon>Malassezia</taxon>
    </lineage>
</organism>
<dbReference type="GO" id="GO:0006913">
    <property type="term" value="P:nucleocytoplasmic transport"/>
    <property type="evidence" value="ECO:0007669"/>
    <property type="project" value="InterPro"/>
</dbReference>
<dbReference type="InterPro" id="IPR018222">
    <property type="entry name" value="Nuclear_transport_factor_2_euk"/>
</dbReference>
<dbReference type="PANTHER" id="PTHR12612">
    <property type="entry name" value="NUCLEAR TRANSPORT FACTOR 2"/>
    <property type="match status" value="1"/>
</dbReference>
<dbReference type="Gene3D" id="3.10.450.50">
    <property type="match status" value="1"/>
</dbReference>
<sequence>MGMGGEPRLSTPAWLMDFTANAAETFVTAYYAASDSPQRTQLLPSLYLPTSSIAWNGNPISGAAQYAAFLDAQPGSKHEVQSFDCHPLSFPSVVSGTVAYHTPESLVRNTSNAPKSVQGPSKKRFDADAPIEAQPRVFSQTFVLVNGAGTATEGGVPFVWTHGRSKKDTPESTVAHYFIQADSLRFVG</sequence>